<dbReference type="SMART" id="SM00020">
    <property type="entry name" value="Tryp_SPc"/>
    <property type="match status" value="1"/>
</dbReference>
<reference evidence="3" key="1">
    <citation type="submission" date="2020-11" db="EMBL/GenBank/DDBJ databases">
        <authorList>
            <person name="Tran Van P."/>
        </authorList>
    </citation>
    <scope>NUCLEOTIDE SEQUENCE</scope>
</reference>
<feature type="compositionally biased region" description="Polar residues" evidence="1">
    <location>
        <begin position="125"/>
        <end position="151"/>
    </location>
</feature>
<dbReference type="GO" id="GO:0004252">
    <property type="term" value="F:serine-type endopeptidase activity"/>
    <property type="evidence" value="ECO:0007669"/>
    <property type="project" value="InterPro"/>
</dbReference>
<evidence type="ECO:0000313" key="3">
    <source>
        <dbReference type="EMBL" id="CAD7621798.1"/>
    </source>
</evidence>
<dbReference type="EMBL" id="CAJPIZ010000758">
    <property type="protein sequence ID" value="CAG2102228.1"/>
    <property type="molecule type" value="Genomic_DNA"/>
</dbReference>
<dbReference type="Proteomes" id="UP000759131">
    <property type="component" value="Unassembled WGS sequence"/>
</dbReference>
<evidence type="ECO:0000313" key="4">
    <source>
        <dbReference type="Proteomes" id="UP000759131"/>
    </source>
</evidence>
<dbReference type="InterPro" id="IPR043504">
    <property type="entry name" value="Peptidase_S1_PA_chymotrypsin"/>
</dbReference>
<name>A0A7R9KFG6_9ACAR</name>
<evidence type="ECO:0000259" key="2">
    <source>
        <dbReference type="PROSITE" id="PS50240"/>
    </source>
</evidence>
<dbReference type="Pfam" id="PF00089">
    <property type="entry name" value="Trypsin"/>
    <property type="match status" value="1"/>
</dbReference>
<dbReference type="InterPro" id="IPR033116">
    <property type="entry name" value="TRYPSIN_SER"/>
</dbReference>
<dbReference type="PROSITE" id="PS00135">
    <property type="entry name" value="TRYPSIN_SER"/>
    <property type="match status" value="1"/>
</dbReference>
<dbReference type="EMBL" id="OC855333">
    <property type="protein sequence ID" value="CAD7621798.1"/>
    <property type="molecule type" value="Genomic_DNA"/>
</dbReference>
<dbReference type="SUPFAM" id="SSF50494">
    <property type="entry name" value="Trypsin-like serine proteases"/>
    <property type="match status" value="1"/>
</dbReference>
<dbReference type="Gene3D" id="2.40.10.10">
    <property type="entry name" value="Trypsin-like serine proteases"/>
    <property type="match status" value="1"/>
</dbReference>
<keyword evidence="4" id="KW-1185">Reference proteome</keyword>
<protein>
    <recommendedName>
        <fullName evidence="2">Peptidase S1 domain-containing protein</fullName>
    </recommendedName>
</protein>
<dbReference type="PROSITE" id="PS50240">
    <property type="entry name" value="TRYPSIN_DOM"/>
    <property type="match status" value="1"/>
</dbReference>
<feature type="domain" description="Peptidase S1" evidence="2">
    <location>
        <begin position="341"/>
        <end position="564"/>
    </location>
</feature>
<dbReference type="InterPro" id="IPR009003">
    <property type="entry name" value="Peptidase_S1_PA"/>
</dbReference>
<dbReference type="InterPro" id="IPR001254">
    <property type="entry name" value="Trypsin_dom"/>
</dbReference>
<gene>
    <name evidence="3" type="ORF">OSB1V03_LOCUS2268</name>
</gene>
<organism evidence="3">
    <name type="scientific">Medioppia subpectinata</name>
    <dbReference type="NCBI Taxonomy" id="1979941"/>
    <lineage>
        <taxon>Eukaryota</taxon>
        <taxon>Metazoa</taxon>
        <taxon>Ecdysozoa</taxon>
        <taxon>Arthropoda</taxon>
        <taxon>Chelicerata</taxon>
        <taxon>Arachnida</taxon>
        <taxon>Acari</taxon>
        <taxon>Acariformes</taxon>
        <taxon>Sarcoptiformes</taxon>
        <taxon>Oribatida</taxon>
        <taxon>Brachypylina</taxon>
        <taxon>Oppioidea</taxon>
        <taxon>Oppiidae</taxon>
        <taxon>Medioppia</taxon>
    </lineage>
</organism>
<feature type="region of interest" description="Disordered" evidence="1">
    <location>
        <begin position="125"/>
        <end position="176"/>
    </location>
</feature>
<accession>A0A7R9KFG6</accession>
<dbReference type="OrthoDB" id="10061449at2759"/>
<proteinExistence type="predicted"/>
<dbReference type="AlphaFoldDB" id="A0A7R9KFG6"/>
<dbReference type="GO" id="GO:0006508">
    <property type="term" value="P:proteolysis"/>
    <property type="evidence" value="ECO:0007669"/>
    <property type="project" value="InterPro"/>
</dbReference>
<evidence type="ECO:0000256" key="1">
    <source>
        <dbReference type="SAM" id="MobiDB-lite"/>
    </source>
</evidence>
<sequence>MANVTLGAQDLTEISNIVQSNQNNNEPRTKQFDGTQSQAVDWMESFDYFGTSIGWNDDKRKSKLGTFMIGAARDWFNITVHGSNLTWDQANAKLAEQSLKQAQDPSTTMDGQLMQLTQSVNLMNSEQQSGSDANSNGQNNSQRNFSFNGQRNYHRDNWNYTSNRNYQDYREPNNGQRNNMAAMVQSDETEDNEQEVIKFVTVPTLRLFEIGRLSWAQIDGYSDPDDVLNTLIDYGCARRTEQLTASRRWSNPLCPSMRSSYDQLVFLRHSLELVQWLTTSHTYSSRYETRMSYKRVDLELKAIQSYSNITTAGCGVGRKGNLMDNTCFTYHTSSDTMFAGIQNGRVVQTGETPWTVLITFRKNGSCGANCKVNDIRVYPGLINQSISSHAYYTCGKYFVNPTYEQKGWAGYDLALIRLNTGIPLDGTSGLTGINAICLPEENVTNLNEEYALLNGFGADNENGTGSGIQRMGWTKIMKGYADDSMGQNCILKYKRIPFPSGTAPCTGDSGSPIIQYVNGVAVLIGIHVRVDGVMGTACVDLDPNAKGDGPRVSYHMQWIVNTIYDNNH</sequence>